<dbReference type="AlphaFoldDB" id="A0AAW0MIX4"/>
<accession>A0AAW0MIX4</accession>
<sequence length="100" mass="11373">MYRTKCGTSCRRQGNKEKVWVSHTETERTGRLEGDMSAVLLGTGTGLVTQRQNVQDKVWDVLQETRRKSGLVTQRENVQEWDISAVLLETRTERQGHGLG</sequence>
<keyword evidence="2" id="KW-1185">Reference proteome</keyword>
<comment type="caution">
    <text evidence="1">The sequence shown here is derived from an EMBL/GenBank/DDBJ whole genome shotgun (WGS) entry which is preliminary data.</text>
</comment>
<dbReference type="EMBL" id="JBBPFD010000337">
    <property type="protein sequence ID" value="KAK7879164.1"/>
    <property type="molecule type" value="Genomic_DNA"/>
</dbReference>
<reference evidence="2" key="1">
    <citation type="submission" date="2024-04" db="EMBL/GenBank/DDBJ databases">
        <title>Salinicola lusitanus LLJ914,a marine bacterium isolated from the Okinawa Trough.</title>
        <authorList>
            <person name="Li J."/>
        </authorList>
    </citation>
    <scope>NUCLEOTIDE SEQUENCE [LARGE SCALE GENOMIC DNA]</scope>
</reference>
<proteinExistence type="predicted"/>
<organism evidence="1 2">
    <name type="scientific">Mugilogobius chulae</name>
    <name type="common">yellowstripe goby</name>
    <dbReference type="NCBI Taxonomy" id="88201"/>
    <lineage>
        <taxon>Eukaryota</taxon>
        <taxon>Metazoa</taxon>
        <taxon>Chordata</taxon>
        <taxon>Craniata</taxon>
        <taxon>Vertebrata</taxon>
        <taxon>Euteleostomi</taxon>
        <taxon>Actinopterygii</taxon>
        <taxon>Neopterygii</taxon>
        <taxon>Teleostei</taxon>
        <taxon>Neoteleostei</taxon>
        <taxon>Acanthomorphata</taxon>
        <taxon>Gobiaria</taxon>
        <taxon>Gobiiformes</taxon>
        <taxon>Gobioidei</taxon>
        <taxon>Gobiidae</taxon>
        <taxon>Gobionellinae</taxon>
        <taxon>Mugilogobius</taxon>
    </lineage>
</organism>
<name>A0AAW0MIX4_9GOBI</name>
<gene>
    <name evidence="1" type="ORF">WMY93_034054</name>
</gene>
<evidence type="ECO:0000313" key="2">
    <source>
        <dbReference type="Proteomes" id="UP001460270"/>
    </source>
</evidence>
<protein>
    <submittedName>
        <fullName evidence="1">Uncharacterized protein</fullName>
    </submittedName>
</protein>
<evidence type="ECO:0000313" key="1">
    <source>
        <dbReference type="EMBL" id="KAK7879164.1"/>
    </source>
</evidence>
<dbReference type="Proteomes" id="UP001460270">
    <property type="component" value="Unassembled WGS sequence"/>
</dbReference>